<dbReference type="SMART" id="SM00086">
    <property type="entry name" value="PAC"/>
    <property type="match status" value="2"/>
</dbReference>
<name>A0A2P4EUY8_9GAMM</name>
<dbReference type="Pfam" id="PF08448">
    <property type="entry name" value="PAS_4"/>
    <property type="match status" value="1"/>
</dbReference>
<dbReference type="InterPro" id="IPR013655">
    <property type="entry name" value="PAS_fold_3"/>
</dbReference>
<keyword evidence="1" id="KW-0418">Kinase</keyword>
<organism evidence="6 7">
    <name type="scientific">Halopseudomonas oceani</name>
    <dbReference type="NCBI Taxonomy" id="1708783"/>
    <lineage>
        <taxon>Bacteria</taxon>
        <taxon>Pseudomonadati</taxon>
        <taxon>Pseudomonadota</taxon>
        <taxon>Gammaproteobacteria</taxon>
        <taxon>Pseudomonadales</taxon>
        <taxon>Pseudomonadaceae</taxon>
        <taxon>Halopseudomonas</taxon>
    </lineage>
</organism>
<comment type="caution">
    <text evidence="6">The sequence shown here is derived from an EMBL/GenBank/DDBJ whole genome shotgun (WGS) entry which is preliminary data.</text>
</comment>
<evidence type="ECO:0000259" key="4">
    <source>
        <dbReference type="PROSITE" id="PS50112"/>
    </source>
</evidence>
<evidence type="ECO:0000256" key="1">
    <source>
        <dbReference type="ARBA" id="ARBA00022777"/>
    </source>
</evidence>
<dbReference type="InterPro" id="IPR000014">
    <property type="entry name" value="PAS"/>
</dbReference>
<dbReference type="SUPFAM" id="SSF55785">
    <property type="entry name" value="PYP-like sensor domain (PAS domain)"/>
    <property type="match status" value="2"/>
</dbReference>
<dbReference type="SMART" id="SM00283">
    <property type="entry name" value="MA"/>
    <property type="match status" value="1"/>
</dbReference>
<dbReference type="Pfam" id="PF00015">
    <property type="entry name" value="MCPsignal"/>
    <property type="match status" value="1"/>
</dbReference>
<keyword evidence="1" id="KW-0808">Transferase</keyword>
<dbReference type="GO" id="GO:0016020">
    <property type="term" value="C:membrane"/>
    <property type="evidence" value="ECO:0007669"/>
    <property type="project" value="InterPro"/>
</dbReference>
<dbReference type="InterPro" id="IPR004089">
    <property type="entry name" value="MCPsignal_dom"/>
</dbReference>
<dbReference type="Proteomes" id="UP000243451">
    <property type="component" value="Unassembled WGS sequence"/>
</dbReference>
<dbReference type="EMBL" id="PPSK01000008">
    <property type="protein sequence ID" value="POB03410.1"/>
    <property type="molecule type" value="Genomic_DNA"/>
</dbReference>
<dbReference type="PROSITE" id="PS50111">
    <property type="entry name" value="CHEMOTAXIS_TRANSDUC_2"/>
    <property type="match status" value="1"/>
</dbReference>
<dbReference type="InterPro" id="IPR035965">
    <property type="entry name" value="PAS-like_dom_sf"/>
</dbReference>
<dbReference type="InterPro" id="IPR000700">
    <property type="entry name" value="PAS-assoc_C"/>
</dbReference>
<evidence type="ECO:0008006" key="8">
    <source>
        <dbReference type="Google" id="ProtNLM"/>
    </source>
</evidence>
<proteinExistence type="predicted"/>
<feature type="domain" description="Methyl-accepting transducer" evidence="3">
    <location>
        <begin position="264"/>
        <end position="434"/>
    </location>
</feature>
<dbReference type="OrthoDB" id="9765776at2"/>
<evidence type="ECO:0000256" key="2">
    <source>
        <dbReference type="PROSITE-ProRule" id="PRU00284"/>
    </source>
</evidence>
<accession>A0A2P4EUY8</accession>
<dbReference type="SUPFAM" id="SSF58104">
    <property type="entry name" value="Methyl-accepting chemotaxis protein (MCP) signaling domain"/>
    <property type="match status" value="1"/>
</dbReference>
<gene>
    <name evidence="6" type="ORF">C1949_10045</name>
</gene>
<sequence>MFKFKRNNDSNRQHTEMQVYKTQLMALKGHMASIEFAPDGTVTDANPLFLQLMGYPLEQVLGQHHRMFCDEAYLRSPEYQRFWRDLSDGKAHSGTFRRRTAQGQNVWLEATYFPVKDESGKVVSVLKIAADVTDAKTQLQERDAVFAALDKSLAVIEFTPDGTIATANSNFLNLLGYRLEELRGKHHRIFCRDNFYQQHPRFWAELARGEFKSGQFDRVDKRGNTLWLEATYNPVFDDAGKVIKVVKFASDITRRVEQNLAIRQAAEVASSTSEETAAIAQQGLKALQDAVDTAVRIASQVTETTALIAELNTQSRSIEDIVATITAIADQTNLLALNAAIEAARAGEQGRGFAVVADEVRQLAGRTSNSTSQIASVVQKNREMLQRVTYNVDAVSLTAEEGSNRTSQVSGIMQEIYQGADNVCRSTAGLLDVN</sequence>
<evidence type="ECO:0000259" key="5">
    <source>
        <dbReference type="PROSITE" id="PS50113"/>
    </source>
</evidence>
<dbReference type="SMART" id="SM00091">
    <property type="entry name" value="PAS"/>
    <property type="match status" value="2"/>
</dbReference>
<protein>
    <recommendedName>
        <fullName evidence="8">Methyl-accepting chemotaxis sensory transducer with Pas/Pac sensor</fullName>
    </recommendedName>
</protein>
<dbReference type="GO" id="GO:0006935">
    <property type="term" value="P:chemotaxis"/>
    <property type="evidence" value="ECO:0007669"/>
    <property type="project" value="UniProtKB-ARBA"/>
</dbReference>
<dbReference type="InterPro" id="IPR050903">
    <property type="entry name" value="Bact_Chemotaxis_MeTrfase"/>
</dbReference>
<dbReference type="GO" id="GO:0016301">
    <property type="term" value="F:kinase activity"/>
    <property type="evidence" value="ECO:0007669"/>
    <property type="project" value="UniProtKB-KW"/>
</dbReference>
<dbReference type="Pfam" id="PF08447">
    <property type="entry name" value="PAS_3"/>
    <property type="match status" value="1"/>
</dbReference>
<dbReference type="CDD" id="cd11386">
    <property type="entry name" value="MCP_signal"/>
    <property type="match status" value="1"/>
</dbReference>
<dbReference type="GO" id="GO:0007165">
    <property type="term" value="P:signal transduction"/>
    <property type="evidence" value="ECO:0007669"/>
    <property type="project" value="UniProtKB-KW"/>
</dbReference>
<dbReference type="AlphaFoldDB" id="A0A2P4EUY8"/>
<dbReference type="CDD" id="cd00130">
    <property type="entry name" value="PAS"/>
    <property type="match status" value="2"/>
</dbReference>
<dbReference type="PANTHER" id="PTHR24422">
    <property type="entry name" value="CHEMOTAXIS PROTEIN METHYLTRANSFERASE"/>
    <property type="match status" value="1"/>
</dbReference>
<dbReference type="NCBIfam" id="TIGR00229">
    <property type="entry name" value="sensory_box"/>
    <property type="match status" value="2"/>
</dbReference>
<dbReference type="Gene3D" id="1.10.287.950">
    <property type="entry name" value="Methyl-accepting chemotaxis protein"/>
    <property type="match status" value="1"/>
</dbReference>
<reference evidence="6 7" key="1">
    <citation type="submission" date="2018-01" db="EMBL/GenBank/DDBJ databases">
        <title>Draft genome of the type strain Pseudomonas oceani DSM 100277 isolated from the deep water in Okinawa trough, northwestern Pacific Ocean.</title>
        <authorList>
            <person name="Gomila M."/>
            <person name="Mulet M."/>
            <person name="Garcia-Valdes E."/>
            <person name="Lalucat J."/>
        </authorList>
    </citation>
    <scope>NUCLEOTIDE SEQUENCE [LARGE SCALE GENOMIC DNA]</scope>
    <source>
        <strain evidence="6 7">DSM 100277</strain>
    </source>
</reference>
<keyword evidence="2" id="KW-0807">Transducer</keyword>
<dbReference type="InterPro" id="IPR013656">
    <property type="entry name" value="PAS_4"/>
</dbReference>
<evidence type="ECO:0000313" key="7">
    <source>
        <dbReference type="Proteomes" id="UP000243451"/>
    </source>
</evidence>
<evidence type="ECO:0000313" key="6">
    <source>
        <dbReference type="EMBL" id="POB03410.1"/>
    </source>
</evidence>
<dbReference type="InterPro" id="IPR001610">
    <property type="entry name" value="PAC"/>
</dbReference>
<feature type="domain" description="PAS" evidence="4">
    <location>
        <begin position="161"/>
        <end position="185"/>
    </location>
</feature>
<feature type="domain" description="PAC" evidence="5">
    <location>
        <begin position="92"/>
        <end position="144"/>
    </location>
</feature>
<feature type="domain" description="PAC" evidence="5">
    <location>
        <begin position="212"/>
        <end position="264"/>
    </location>
</feature>
<dbReference type="Gene3D" id="3.30.450.20">
    <property type="entry name" value="PAS domain"/>
    <property type="match status" value="2"/>
</dbReference>
<evidence type="ECO:0000259" key="3">
    <source>
        <dbReference type="PROSITE" id="PS50111"/>
    </source>
</evidence>
<dbReference type="PROSITE" id="PS50112">
    <property type="entry name" value="PAS"/>
    <property type="match status" value="1"/>
</dbReference>
<keyword evidence="7" id="KW-1185">Reference proteome</keyword>
<dbReference type="PANTHER" id="PTHR24422:SF10">
    <property type="entry name" value="CHEMOTAXIS PROTEIN METHYLTRANSFERASE 2"/>
    <property type="match status" value="1"/>
</dbReference>
<dbReference type="PROSITE" id="PS50113">
    <property type="entry name" value="PAC"/>
    <property type="match status" value="2"/>
</dbReference>